<feature type="domain" description="Thioredoxin" evidence="3">
    <location>
        <begin position="30"/>
        <end position="232"/>
    </location>
</feature>
<feature type="chain" id="PRO_5047268681" evidence="2">
    <location>
        <begin position="21"/>
        <end position="236"/>
    </location>
</feature>
<gene>
    <name evidence="4" type="ORF">GGR88_001412</name>
</gene>
<dbReference type="Pfam" id="PF13462">
    <property type="entry name" value="Thioredoxin_4"/>
    <property type="match status" value="1"/>
</dbReference>
<reference evidence="4 5" key="1">
    <citation type="submission" date="2020-03" db="EMBL/GenBank/DDBJ databases">
        <title>Genomic Encyclopedia of Type Strains, Phase IV (KMG-IV): sequencing the most valuable type-strain genomes for metagenomic binning, comparative biology and taxonomic classification.</title>
        <authorList>
            <person name="Goeker M."/>
        </authorList>
    </citation>
    <scope>NUCLEOTIDE SEQUENCE [LARGE SCALE GENOMIC DNA]</scope>
    <source>
        <strain evidence="4 5">DSM 27651</strain>
    </source>
</reference>
<comment type="function">
    <text evidence="1">May be required for disulfide bond formation in some proteins.</text>
</comment>
<feature type="signal peptide" evidence="2">
    <location>
        <begin position="1"/>
        <end position="20"/>
    </location>
</feature>
<keyword evidence="5" id="KW-1185">Reference proteome</keyword>
<accession>A0ABX0XLA4</accession>
<sequence>MSGRLLTLAAFAGVAVGAGALGAAAVMVARPAGGGVDAAAVRQALIDNPEIIPEALAKLQQRQVAGAIDAARTELETPFAGAWIGAREPAVTLVQFYDYACAYCRASLPVVQRLVREDPTLRVVFREFPVLGEASVEAARASIAAAGAGKFPAFHDALYAAGRPSGATIDATAARIGTPAGDGRADAEIAKNYRLAQSLGINSTPTWVVGDQLLAGAVGYEALKSAIEDAKAAGRT</sequence>
<dbReference type="Gene3D" id="3.40.30.10">
    <property type="entry name" value="Glutaredoxin"/>
    <property type="match status" value="1"/>
</dbReference>
<evidence type="ECO:0000313" key="5">
    <source>
        <dbReference type="Proteomes" id="UP000734218"/>
    </source>
</evidence>
<evidence type="ECO:0000256" key="1">
    <source>
        <dbReference type="ARBA" id="ARBA00003565"/>
    </source>
</evidence>
<comment type="caution">
    <text evidence="4">The sequence shown here is derived from an EMBL/GenBank/DDBJ whole genome shotgun (WGS) entry which is preliminary data.</text>
</comment>
<dbReference type="Pfam" id="PF18312">
    <property type="entry name" value="ScsC_N"/>
    <property type="match status" value="1"/>
</dbReference>
<keyword evidence="4" id="KW-0413">Isomerase</keyword>
<dbReference type="Proteomes" id="UP000734218">
    <property type="component" value="Unassembled WGS sequence"/>
</dbReference>
<dbReference type="InterPro" id="IPR012336">
    <property type="entry name" value="Thioredoxin-like_fold"/>
</dbReference>
<proteinExistence type="predicted"/>
<evidence type="ECO:0000259" key="3">
    <source>
        <dbReference type="PROSITE" id="PS51352"/>
    </source>
</evidence>
<evidence type="ECO:0000256" key="2">
    <source>
        <dbReference type="SAM" id="SignalP"/>
    </source>
</evidence>
<organism evidence="4 5">
    <name type="scientific">Sphingomonas jejuensis</name>
    <dbReference type="NCBI Taxonomy" id="904715"/>
    <lineage>
        <taxon>Bacteria</taxon>
        <taxon>Pseudomonadati</taxon>
        <taxon>Pseudomonadota</taxon>
        <taxon>Alphaproteobacteria</taxon>
        <taxon>Sphingomonadales</taxon>
        <taxon>Sphingomonadaceae</taxon>
        <taxon>Sphingomonas</taxon>
    </lineage>
</organism>
<dbReference type="PROSITE" id="PS51352">
    <property type="entry name" value="THIOREDOXIN_2"/>
    <property type="match status" value="1"/>
</dbReference>
<dbReference type="InterPro" id="IPR041205">
    <property type="entry name" value="ScsC_N"/>
</dbReference>
<evidence type="ECO:0000313" key="4">
    <source>
        <dbReference type="EMBL" id="NJC33938.1"/>
    </source>
</evidence>
<protein>
    <submittedName>
        <fullName evidence="4">Protein-disulfide isomerase</fullName>
    </submittedName>
</protein>
<dbReference type="InterPro" id="IPR013766">
    <property type="entry name" value="Thioredoxin_domain"/>
</dbReference>
<dbReference type="RefSeq" id="WP_167953856.1">
    <property type="nucleotide sequence ID" value="NZ_JAATJE010000001.1"/>
</dbReference>
<dbReference type="SUPFAM" id="SSF52833">
    <property type="entry name" value="Thioredoxin-like"/>
    <property type="match status" value="1"/>
</dbReference>
<name>A0ABX0XLA4_9SPHN</name>
<dbReference type="GO" id="GO:0016853">
    <property type="term" value="F:isomerase activity"/>
    <property type="evidence" value="ECO:0007669"/>
    <property type="project" value="UniProtKB-KW"/>
</dbReference>
<dbReference type="EMBL" id="JAATJE010000001">
    <property type="protein sequence ID" value="NJC33938.1"/>
    <property type="molecule type" value="Genomic_DNA"/>
</dbReference>
<dbReference type="InterPro" id="IPR036249">
    <property type="entry name" value="Thioredoxin-like_sf"/>
</dbReference>
<keyword evidence="2" id="KW-0732">Signal</keyword>